<accession>A0A178IG17</accession>
<sequence length="554" mass="62483">MNHMIMKSRILIPLCIAVSCAGLDAAQNPPWRVIYNNDTTNILNCVSPYNKASKERPRMLAEEQIRASVREAVRPGVDAQLISPAHSWVPWWPSKIIPLAEHEQWFRERYGVEPDLSEHRYLLAGGDILGVFIDECHKNNVAALISFRCNDGHHQERTWDEKVPGEVAHALNRFYVEHPEYRLGPPPSRLMKDRVHNWLIPEARAHKERMLAEIVEIYPALDGIELDFLRHPYYFPDDTPMAVRVEVMCDFIGKIRILLEQASAKNNEGHRYLGARIPVNEAEWRDIGLDPDAWRKAGIDYFNVSPSYRLTQQTNVAALRQAAPDARIYLELTHTPQTWKFGGPGYDDHTYRRSTKEMLETTARIGYARGADGMSFFNFAYYREHGGCREQRRPFNEPPFEELSAVASSDALAGAPGYFFQAQDNVLFVKGQKRGYTMDIAPAKGNKAGALRLQLVTTAESRADERAVPEKIARGEWKVVLNGVELKATEAGGKAYPFPTPFKAGFGGATQYLAWQVPAGLLANGGNHIDIIAVNPPEGGLRLKWIDIIQNSSE</sequence>
<keyword evidence="3" id="KW-1185">Reference proteome</keyword>
<gene>
    <name evidence="2" type="ORF">AW736_15640</name>
</gene>
<name>A0A178IG17_9BACT</name>
<proteinExistence type="predicted"/>
<dbReference type="AlphaFoldDB" id="A0A178IG17"/>
<dbReference type="Proteomes" id="UP000078486">
    <property type="component" value="Unassembled WGS sequence"/>
</dbReference>
<evidence type="ECO:0000313" key="2">
    <source>
        <dbReference type="EMBL" id="OAM88668.1"/>
    </source>
</evidence>
<keyword evidence="1" id="KW-0732">Signal</keyword>
<comment type="caution">
    <text evidence="2">The sequence shown here is derived from an EMBL/GenBank/DDBJ whole genome shotgun (WGS) entry which is preliminary data.</text>
</comment>
<dbReference type="EMBL" id="LRRQ01000125">
    <property type="protein sequence ID" value="OAM88668.1"/>
    <property type="molecule type" value="Genomic_DNA"/>
</dbReference>
<evidence type="ECO:0000313" key="3">
    <source>
        <dbReference type="Proteomes" id="UP000078486"/>
    </source>
</evidence>
<feature type="signal peptide" evidence="1">
    <location>
        <begin position="1"/>
        <end position="25"/>
    </location>
</feature>
<dbReference type="STRING" id="1184151.AW736_15640"/>
<protein>
    <recommendedName>
        <fullName evidence="4">Glycosyl hydrolase-like 10 domain-containing protein</fullName>
    </recommendedName>
</protein>
<reference evidence="2 3" key="1">
    <citation type="submission" date="2016-01" db="EMBL/GenBank/DDBJ databases">
        <title>High potential of lignocellulose degradation of a new Verrucomicrobia species.</title>
        <authorList>
            <person name="Wang Y."/>
            <person name="Shi Y."/>
            <person name="Qiu Z."/>
            <person name="Liu S."/>
            <person name="Yang H."/>
        </authorList>
    </citation>
    <scope>NUCLEOTIDE SEQUENCE [LARGE SCALE GENOMIC DNA]</scope>
    <source>
        <strain evidence="2 3">TSB47</strain>
    </source>
</reference>
<evidence type="ECO:0000256" key="1">
    <source>
        <dbReference type="SAM" id="SignalP"/>
    </source>
</evidence>
<dbReference type="PROSITE" id="PS51257">
    <property type="entry name" value="PROKAR_LIPOPROTEIN"/>
    <property type="match status" value="1"/>
</dbReference>
<organism evidence="2 3">
    <name type="scientific">Termitidicoccus mucosus</name>
    <dbReference type="NCBI Taxonomy" id="1184151"/>
    <lineage>
        <taxon>Bacteria</taxon>
        <taxon>Pseudomonadati</taxon>
        <taxon>Verrucomicrobiota</taxon>
        <taxon>Opitutia</taxon>
        <taxon>Opitutales</taxon>
        <taxon>Opitutaceae</taxon>
        <taxon>Termitidicoccus</taxon>
    </lineage>
</organism>
<evidence type="ECO:0008006" key="4">
    <source>
        <dbReference type="Google" id="ProtNLM"/>
    </source>
</evidence>
<feature type="chain" id="PRO_5008088801" description="Glycosyl hydrolase-like 10 domain-containing protein" evidence="1">
    <location>
        <begin position="26"/>
        <end position="554"/>
    </location>
</feature>